<keyword evidence="1" id="KW-1133">Transmembrane helix</keyword>
<dbReference type="AlphaFoldDB" id="A0A4R3LDS9"/>
<feature type="transmembrane region" description="Helical" evidence="1">
    <location>
        <begin position="30"/>
        <end position="50"/>
    </location>
</feature>
<dbReference type="InterPro" id="IPR050570">
    <property type="entry name" value="Cell_wall_metabolism_enzyme"/>
</dbReference>
<dbReference type="EMBL" id="SMAG01000002">
    <property type="protein sequence ID" value="TCS95616.1"/>
    <property type="molecule type" value="Genomic_DNA"/>
</dbReference>
<keyword evidence="1" id="KW-0812">Transmembrane</keyword>
<accession>A0A4R3LDS9</accession>
<dbReference type="PANTHER" id="PTHR21666:SF291">
    <property type="entry name" value="STAGE II SPORULATION PROTEIN Q"/>
    <property type="match status" value="1"/>
</dbReference>
<proteinExistence type="predicted"/>
<name>A0A4R3LDS9_9BACL</name>
<gene>
    <name evidence="3" type="ORF">EDD58_102190</name>
</gene>
<dbReference type="OrthoDB" id="2050153at2"/>
<dbReference type="RefSeq" id="WP_131923607.1">
    <property type="nucleotide sequence ID" value="NZ_SMAG01000002.1"/>
</dbReference>
<reference evidence="3 4" key="1">
    <citation type="submission" date="2019-03" db="EMBL/GenBank/DDBJ databases">
        <title>Genomic Encyclopedia of Type Strains, Phase IV (KMG-IV): sequencing the most valuable type-strain genomes for metagenomic binning, comparative biology and taxonomic classification.</title>
        <authorList>
            <person name="Goeker M."/>
        </authorList>
    </citation>
    <scope>NUCLEOTIDE SEQUENCE [LARGE SCALE GENOMIC DNA]</scope>
    <source>
        <strain evidence="3 4">DSM 45707</strain>
    </source>
</reference>
<sequence length="230" mass="26179">MKPEEPNNKIPSFEKAKRRLKWKRLLAKKWFFPAVYLAAAALILTLAWVYQGYKLQEVSKQTKLPVSQDTILPTEPLPMNPTDDQLAMPVSKDSQAEKTMEYYDEATPENKREASLVRYASALWPHSGMDFARKDGKTFDVVATLDGKVVRVEDHPIVGQQIEIQHESGIVSVYQSLDDIKVKKGQAVKEGDVIAKAGRNTFEKDAGIHLHFEIRNKQNQTLNPEQYLKN</sequence>
<dbReference type="PANTHER" id="PTHR21666">
    <property type="entry name" value="PEPTIDASE-RELATED"/>
    <property type="match status" value="1"/>
</dbReference>
<dbReference type="InterPro" id="IPR016047">
    <property type="entry name" value="M23ase_b-sheet_dom"/>
</dbReference>
<protein>
    <submittedName>
        <fullName evidence="3">Stage II sporulation protein Q</fullName>
    </submittedName>
</protein>
<dbReference type="Gene3D" id="2.70.70.10">
    <property type="entry name" value="Glucose Permease (Domain IIA)"/>
    <property type="match status" value="1"/>
</dbReference>
<dbReference type="GO" id="GO:0004222">
    <property type="term" value="F:metalloendopeptidase activity"/>
    <property type="evidence" value="ECO:0007669"/>
    <property type="project" value="TreeGrafter"/>
</dbReference>
<dbReference type="CDD" id="cd12797">
    <property type="entry name" value="M23_peptidase"/>
    <property type="match status" value="1"/>
</dbReference>
<dbReference type="Proteomes" id="UP000294937">
    <property type="component" value="Unassembled WGS sequence"/>
</dbReference>
<organism evidence="3 4">
    <name type="scientific">Hazenella coriacea</name>
    <dbReference type="NCBI Taxonomy" id="1179467"/>
    <lineage>
        <taxon>Bacteria</taxon>
        <taxon>Bacillati</taxon>
        <taxon>Bacillota</taxon>
        <taxon>Bacilli</taxon>
        <taxon>Bacillales</taxon>
        <taxon>Thermoactinomycetaceae</taxon>
        <taxon>Hazenella</taxon>
    </lineage>
</organism>
<dbReference type="Pfam" id="PF01551">
    <property type="entry name" value="Peptidase_M23"/>
    <property type="match status" value="1"/>
</dbReference>
<evidence type="ECO:0000259" key="2">
    <source>
        <dbReference type="Pfam" id="PF01551"/>
    </source>
</evidence>
<feature type="domain" description="M23ase beta-sheet core" evidence="2">
    <location>
        <begin position="125"/>
        <end position="224"/>
    </location>
</feature>
<keyword evidence="1" id="KW-0472">Membrane</keyword>
<dbReference type="SUPFAM" id="SSF51261">
    <property type="entry name" value="Duplicated hybrid motif"/>
    <property type="match status" value="1"/>
</dbReference>
<comment type="caution">
    <text evidence="3">The sequence shown here is derived from an EMBL/GenBank/DDBJ whole genome shotgun (WGS) entry which is preliminary data.</text>
</comment>
<keyword evidence="4" id="KW-1185">Reference proteome</keyword>
<evidence type="ECO:0000256" key="1">
    <source>
        <dbReference type="SAM" id="Phobius"/>
    </source>
</evidence>
<evidence type="ECO:0000313" key="4">
    <source>
        <dbReference type="Proteomes" id="UP000294937"/>
    </source>
</evidence>
<dbReference type="InterPro" id="IPR011055">
    <property type="entry name" value="Dup_hybrid_motif"/>
</dbReference>
<evidence type="ECO:0000313" key="3">
    <source>
        <dbReference type="EMBL" id="TCS95616.1"/>
    </source>
</evidence>